<dbReference type="OrthoDB" id="8953942at2759"/>
<evidence type="ECO:0000256" key="7">
    <source>
        <dbReference type="ARBA" id="ARBA00023163"/>
    </source>
</evidence>
<dbReference type="KEGG" id="aplc:110981373"/>
<keyword evidence="8" id="KW-0539">Nucleus</keyword>
<protein>
    <submittedName>
        <fullName evidence="13">Insulinoma-associated protein 1a-like</fullName>
    </submittedName>
</protein>
<feature type="region of interest" description="Disordered" evidence="10">
    <location>
        <begin position="188"/>
        <end position="207"/>
    </location>
</feature>
<sequence>MPKGFLVRRHKDFATVSHRSRWLDFDADQLWAGPTQAADKDSGLAVQTVHCFKNDLRDSPDSGYGSCPATPVTKERSPTAQAAVSTPSNEVFNSARFHSSSACTSSKLVNSSHNEKRTRLILKIPITPVTKSTKCSPARKRPYSSYGPSKGTHSPKHSAAAMKPKAVRKINFDSDDQSPVLGTFIRASSDLHEKDRDRETRGSTQNYHQPRGTFVCKLCQEDYHDPLSLAQHKCSRIANVVYRCPECDKVFNCHANLASHRRWHKPRPLPDPSTDPICSLPSSPASTESQECISYTRNSGTFGAGGLGSVGSSPRSTPSPTRDNTGDGSPPYRCEHCGKGYQRSANLRRHLQRHGESETHPCFSCGQTFNSLTERAKHVLSQACQNSDGSC</sequence>
<dbReference type="Gene3D" id="3.30.160.60">
    <property type="entry name" value="Classic Zinc Finger"/>
    <property type="match status" value="2"/>
</dbReference>
<dbReference type="PROSITE" id="PS00028">
    <property type="entry name" value="ZINC_FINGER_C2H2_1"/>
    <property type="match status" value="2"/>
</dbReference>
<dbReference type="SUPFAM" id="SSF57667">
    <property type="entry name" value="beta-beta-alpha zinc fingers"/>
    <property type="match status" value="2"/>
</dbReference>
<evidence type="ECO:0000256" key="2">
    <source>
        <dbReference type="ARBA" id="ARBA00022723"/>
    </source>
</evidence>
<name>A0A8B7YQ48_ACAPL</name>
<dbReference type="OMA" id="RYTHEAW"/>
<feature type="compositionally biased region" description="Polar residues" evidence="10">
    <location>
        <begin position="280"/>
        <end position="290"/>
    </location>
</feature>
<dbReference type="GO" id="GO:0017053">
    <property type="term" value="C:transcription repressor complex"/>
    <property type="evidence" value="ECO:0007669"/>
    <property type="project" value="TreeGrafter"/>
</dbReference>
<dbReference type="GO" id="GO:0010564">
    <property type="term" value="P:regulation of cell cycle process"/>
    <property type="evidence" value="ECO:0007669"/>
    <property type="project" value="TreeGrafter"/>
</dbReference>
<dbReference type="InterPro" id="IPR042972">
    <property type="entry name" value="INSM1/2"/>
</dbReference>
<dbReference type="GO" id="GO:0001227">
    <property type="term" value="F:DNA-binding transcription repressor activity, RNA polymerase II-specific"/>
    <property type="evidence" value="ECO:0007669"/>
    <property type="project" value="TreeGrafter"/>
</dbReference>
<feature type="region of interest" description="Disordered" evidence="10">
    <location>
        <begin position="261"/>
        <end position="290"/>
    </location>
</feature>
<dbReference type="InterPro" id="IPR013087">
    <property type="entry name" value="Znf_C2H2_type"/>
</dbReference>
<dbReference type="FunFam" id="3.30.160.60:FF:000446">
    <property type="entry name" value="Zinc finger protein"/>
    <property type="match status" value="1"/>
</dbReference>
<feature type="compositionally biased region" description="Polar residues" evidence="10">
    <location>
        <begin position="78"/>
        <end position="87"/>
    </location>
</feature>
<evidence type="ECO:0000256" key="9">
    <source>
        <dbReference type="PROSITE-ProRule" id="PRU00042"/>
    </source>
</evidence>
<feature type="domain" description="C2H2-type" evidence="11">
    <location>
        <begin position="242"/>
        <end position="264"/>
    </location>
</feature>
<gene>
    <name evidence="13" type="primary">LOC110981373</name>
</gene>
<evidence type="ECO:0000256" key="3">
    <source>
        <dbReference type="ARBA" id="ARBA00022737"/>
    </source>
</evidence>
<proteinExistence type="predicted"/>
<dbReference type="Proteomes" id="UP000694845">
    <property type="component" value="Unplaced"/>
</dbReference>
<keyword evidence="5" id="KW-0862">Zinc</keyword>
<evidence type="ECO:0000256" key="4">
    <source>
        <dbReference type="ARBA" id="ARBA00022771"/>
    </source>
</evidence>
<comment type="subcellular location">
    <subcellularLocation>
        <location evidence="1">Nucleus</location>
    </subcellularLocation>
</comment>
<feature type="domain" description="C2H2-type" evidence="11">
    <location>
        <begin position="332"/>
        <end position="359"/>
    </location>
</feature>
<dbReference type="PROSITE" id="PS50157">
    <property type="entry name" value="ZINC_FINGER_C2H2_2"/>
    <property type="match status" value="2"/>
</dbReference>
<dbReference type="GeneID" id="110981373"/>
<feature type="region of interest" description="Disordered" evidence="10">
    <location>
        <begin position="60"/>
        <end position="87"/>
    </location>
</feature>
<keyword evidence="3" id="KW-0677">Repeat</keyword>
<dbReference type="GO" id="GO:0008270">
    <property type="term" value="F:zinc ion binding"/>
    <property type="evidence" value="ECO:0007669"/>
    <property type="project" value="UniProtKB-KW"/>
</dbReference>
<dbReference type="PANTHER" id="PTHR15065">
    <property type="entry name" value="INSULINOMA-ASSOCIATED 1"/>
    <property type="match status" value="1"/>
</dbReference>
<keyword evidence="4 9" id="KW-0863">Zinc-finger</keyword>
<evidence type="ECO:0000313" key="13">
    <source>
        <dbReference type="RefSeq" id="XP_022094580.1"/>
    </source>
</evidence>
<keyword evidence="7" id="KW-0804">Transcription</keyword>
<evidence type="ECO:0000256" key="6">
    <source>
        <dbReference type="ARBA" id="ARBA00023015"/>
    </source>
</evidence>
<dbReference type="GO" id="GO:0000978">
    <property type="term" value="F:RNA polymerase II cis-regulatory region sequence-specific DNA binding"/>
    <property type="evidence" value="ECO:0007669"/>
    <property type="project" value="TreeGrafter"/>
</dbReference>
<dbReference type="RefSeq" id="XP_022094580.1">
    <property type="nucleotide sequence ID" value="XM_022238888.1"/>
</dbReference>
<evidence type="ECO:0000256" key="1">
    <source>
        <dbReference type="ARBA" id="ARBA00004123"/>
    </source>
</evidence>
<keyword evidence="6" id="KW-0805">Transcription regulation</keyword>
<evidence type="ECO:0000313" key="12">
    <source>
        <dbReference type="Proteomes" id="UP000694845"/>
    </source>
</evidence>
<evidence type="ECO:0000259" key="11">
    <source>
        <dbReference type="PROSITE" id="PS50157"/>
    </source>
</evidence>
<evidence type="ECO:0000256" key="8">
    <source>
        <dbReference type="ARBA" id="ARBA00023242"/>
    </source>
</evidence>
<feature type="compositionally biased region" description="Basic and acidic residues" evidence="10">
    <location>
        <begin position="189"/>
        <end position="201"/>
    </location>
</feature>
<feature type="compositionally biased region" description="Low complexity" evidence="10">
    <location>
        <begin position="312"/>
        <end position="322"/>
    </location>
</feature>
<evidence type="ECO:0000256" key="5">
    <source>
        <dbReference type="ARBA" id="ARBA00022833"/>
    </source>
</evidence>
<evidence type="ECO:0000256" key="10">
    <source>
        <dbReference type="SAM" id="MobiDB-lite"/>
    </source>
</evidence>
<dbReference type="FunFam" id="3.30.160.60:FF:001896">
    <property type="entry name" value="insulinoma-associated protein 1b"/>
    <property type="match status" value="1"/>
</dbReference>
<keyword evidence="2" id="KW-0479">Metal-binding</keyword>
<dbReference type="GO" id="GO:0030182">
    <property type="term" value="P:neuron differentiation"/>
    <property type="evidence" value="ECO:0007669"/>
    <property type="project" value="TreeGrafter"/>
</dbReference>
<reference evidence="13" key="1">
    <citation type="submission" date="2025-08" db="UniProtKB">
        <authorList>
            <consortium name="RefSeq"/>
        </authorList>
    </citation>
    <scope>IDENTIFICATION</scope>
</reference>
<dbReference type="AlphaFoldDB" id="A0A8B7YQ48"/>
<dbReference type="PANTHER" id="PTHR15065:SF4">
    <property type="entry name" value="LD18634P"/>
    <property type="match status" value="1"/>
</dbReference>
<organism evidence="12 13">
    <name type="scientific">Acanthaster planci</name>
    <name type="common">Crown-of-thorns starfish</name>
    <dbReference type="NCBI Taxonomy" id="133434"/>
    <lineage>
        <taxon>Eukaryota</taxon>
        <taxon>Metazoa</taxon>
        <taxon>Echinodermata</taxon>
        <taxon>Eleutherozoa</taxon>
        <taxon>Asterozoa</taxon>
        <taxon>Asteroidea</taxon>
        <taxon>Valvatacea</taxon>
        <taxon>Valvatida</taxon>
        <taxon>Acanthasteridae</taxon>
        <taxon>Acanthaster</taxon>
    </lineage>
</organism>
<dbReference type="InterPro" id="IPR036236">
    <property type="entry name" value="Znf_C2H2_sf"/>
</dbReference>
<dbReference type="GO" id="GO:0005634">
    <property type="term" value="C:nucleus"/>
    <property type="evidence" value="ECO:0007669"/>
    <property type="project" value="UniProtKB-SubCell"/>
</dbReference>
<accession>A0A8B7YQ48</accession>
<dbReference type="SMART" id="SM00355">
    <property type="entry name" value="ZnF_C2H2"/>
    <property type="match status" value="4"/>
</dbReference>
<feature type="region of interest" description="Disordered" evidence="10">
    <location>
        <begin position="303"/>
        <end position="331"/>
    </location>
</feature>
<feature type="region of interest" description="Disordered" evidence="10">
    <location>
        <begin position="131"/>
        <end position="160"/>
    </location>
</feature>
<keyword evidence="12" id="KW-1185">Reference proteome</keyword>
<dbReference type="Pfam" id="PF00096">
    <property type="entry name" value="zf-C2H2"/>
    <property type="match status" value="2"/>
</dbReference>